<evidence type="ECO:0000259" key="2">
    <source>
        <dbReference type="Pfam" id="PF00561"/>
    </source>
</evidence>
<dbReference type="RefSeq" id="WP_097208978.1">
    <property type="nucleotide sequence ID" value="NZ_JACHXB010000002.1"/>
</dbReference>
<dbReference type="Proteomes" id="UP000219514">
    <property type="component" value="Unassembled WGS sequence"/>
</dbReference>
<dbReference type="Gene3D" id="3.40.50.1820">
    <property type="entry name" value="alpha/beta hydrolase"/>
    <property type="match status" value="1"/>
</dbReference>
<feature type="domain" description="AB hydrolase-1" evidence="2">
    <location>
        <begin position="22"/>
        <end position="252"/>
    </location>
</feature>
<sequence length="271" mass="29363">MPQQAVRTGVRLNYETTGDGDPVLLVMGTSGSIGLWGEVVPRLAERFRVIAFDNRGLGGSDRGEGAITAASMADDASALLEALEVPRAHVLGWSLGSAVAQEMALATPQQVATAVLYATWGRCDGFQRSVFTALRHPYEKRDMEAALGAAGLAFSPQILDRPDFLQLLEPMLPAFPQDDAQMAVTTEQWDADLAHDTLDRLGDITAPTLVVVGEQDLLTPQWQAKAVADRIPGARYELVTGPGSSHGMHIERPEDLLRIVTDFLTEHPIRR</sequence>
<dbReference type="PRINTS" id="PR00412">
    <property type="entry name" value="EPOXHYDRLASE"/>
</dbReference>
<name>A0A285EIV4_9ACTN</name>
<dbReference type="EMBL" id="OBDO01000014">
    <property type="protein sequence ID" value="SNX99069.1"/>
    <property type="molecule type" value="Genomic_DNA"/>
</dbReference>
<organism evidence="3 4">
    <name type="scientific">Geodermatophilus sabuli</name>
    <dbReference type="NCBI Taxonomy" id="1564158"/>
    <lineage>
        <taxon>Bacteria</taxon>
        <taxon>Bacillati</taxon>
        <taxon>Actinomycetota</taxon>
        <taxon>Actinomycetes</taxon>
        <taxon>Geodermatophilales</taxon>
        <taxon>Geodermatophilaceae</taxon>
        <taxon>Geodermatophilus</taxon>
    </lineage>
</organism>
<gene>
    <name evidence="3" type="ORF">SAMN06893097_11429</name>
</gene>
<dbReference type="Pfam" id="PF00561">
    <property type="entry name" value="Abhydrolase_1"/>
    <property type="match status" value="1"/>
</dbReference>
<evidence type="ECO:0000313" key="4">
    <source>
        <dbReference type="Proteomes" id="UP000219514"/>
    </source>
</evidence>
<accession>A0A285EIV4</accession>
<dbReference type="OrthoDB" id="3210844at2"/>
<dbReference type="InterPro" id="IPR029058">
    <property type="entry name" value="AB_hydrolase_fold"/>
</dbReference>
<dbReference type="InterPro" id="IPR000073">
    <property type="entry name" value="AB_hydrolase_1"/>
</dbReference>
<keyword evidence="4" id="KW-1185">Reference proteome</keyword>
<dbReference type="PANTHER" id="PTHR43798">
    <property type="entry name" value="MONOACYLGLYCEROL LIPASE"/>
    <property type="match status" value="1"/>
</dbReference>
<dbReference type="InterPro" id="IPR050266">
    <property type="entry name" value="AB_hydrolase_sf"/>
</dbReference>
<protein>
    <submittedName>
        <fullName evidence="3">Pimeloyl-ACP methyl ester carboxylesterase</fullName>
    </submittedName>
</protein>
<dbReference type="AlphaFoldDB" id="A0A285EIV4"/>
<dbReference type="PRINTS" id="PR00111">
    <property type="entry name" value="ABHYDROLASE"/>
</dbReference>
<dbReference type="GO" id="GO:0016787">
    <property type="term" value="F:hydrolase activity"/>
    <property type="evidence" value="ECO:0007669"/>
    <property type="project" value="UniProtKB-KW"/>
</dbReference>
<dbReference type="PANTHER" id="PTHR43798:SF31">
    <property type="entry name" value="AB HYDROLASE SUPERFAMILY PROTEIN YCLE"/>
    <property type="match status" value="1"/>
</dbReference>
<evidence type="ECO:0000313" key="3">
    <source>
        <dbReference type="EMBL" id="SNX99069.1"/>
    </source>
</evidence>
<dbReference type="GO" id="GO:0016020">
    <property type="term" value="C:membrane"/>
    <property type="evidence" value="ECO:0007669"/>
    <property type="project" value="TreeGrafter"/>
</dbReference>
<proteinExistence type="predicted"/>
<reference evidence="3 4" key="1">
    <citation type="submission" date="2017-09" db="EMBL/GenBank/DDBJ databases">
        <authorList>
            <person name="Ehlers B."/>
            <person name="Leendertz F.H."/>
        </authorList>
    </citation>
    <scope>NUCLEOTIDE SEQUENCE [LARGE SCALE GENOMIC DNA]</scope>
    <source>
        <strain evidence="3 4">DSM 46844</strain>
    </source>
</reference>
<evidence type="ECO:0000256" key="1">
    <source>
        <dbReference type="ARBA" id="ARBA00022801"/>
    </source>
</evidence>
<keyword evidence="1" id="KW-0378">Hydrolase</keyword>
<dbReference type="InterPro" id="IPR000639">
    <property type="entry name" value="Epox_hydrolase-like"/>
</dbReference>
<dbReference type="SUPFAM" id="SSF53474">
    <property type="entry name" value="alpha/beta-Hydrolases"/>
    <property type="match status" value="1"/>
</dbReference>